<dbReference type="EMBL" id="JAESDN010000004">
    <property type="protein sequence ID" value="KAG7051525.1"/>
    <property type="molecule type" value="Genomic_DNA"/>
</dbReference>
<gene>
    <name evidence="1" type="ORF">JMJ77_002145</name>
</gene>
<protein>
    <submittedName>
        <fullName evidence="1">Uncharacterized protein</fullName>
    </submittedName>
</protein>
<reference evidence="1" key="1">
    <citation type="submission" date="2021-05" db="EMBL/GenBank/DDBJ databases">
        <title>Comparative genomics of three Colletotrichum scovillei strains and genetic complementation revealed genes involved fungal growth and virulence on chili pepper.</title>
        <authorList>
            <person name="Hsieh D.-K."/>
            <person name="Chuang S.-C."/>
            <person name="Chen C.-Y."/>
            <person name="Chao Y.-T."/>
            <person name="Lu M.-Y.J."/>
            <person name="Lee M.-H."/>
            <person name="Shih M.-C."/>
        </authorList>
    </citation>
    <scope>NUCLEOTIDE SEQUENCE</scope>
    <source>
        <strain evidence="1">Coll-153</strain>
    </source>
</reference>
<name>A0A9P7R8F7_9PEZI</name>
<comment type="caution">
    <text evidence="1">The sequence shown here is derived from an EMBL/GenBank/DDBJ whole genome shotgun (WGS) entry which is preliminary data.</text>
</comment>
<accession>A0A9P7R8F7</accession>
<organism evidence="1 2">
    <name type="scientific">Colletotrichum scovillei</name>
    <dbReference type="NCBI Taxonomy" id="1209932"/>
    <lineage>
        <taxon>Eukaryota</taxon>
        <taxon>Fungi</taxon>
        <taxon>Dikarya</taxon>
        <taxon>Ascomycota</taxon>
        <taxon>Pezizomycotina</taxon>
        <taxon>Sordariomycetes</taxon>
        <taxon>Hypocreomycetidae</taxon>
        <taxon>Glomerellales</taxon>
        <taxon>Glomerellaceae</taxon>
        <taxon>Colletotrichum</taxon>
        <taxon>Colletotrichum acutatum species complex</taxon>
    </lineage>
</organism>
<proteinExistence type="predicted"/>
<sequence length="30" mass="3609">MIDPRRFFTLPSDIHYTRLPLHSSSHSPYH</sequence>
<keyword evidence="2" id="KW-1185">Reference proteome</keyword>
<dbReference type="AlphaFoldDB" id="A0A9P7R8F7"/>
<evidence type="ECO:0000313" key="2">
    <source>
        <dbReference type="Proteomes" id="UP000699042"/>
    </source>
</evidence>
<dbReference type="Proteomes" id="UP000699042">
    <property type="component" value="Unassembled WGS sequence"/>
</dbReference>
<evidence type="ECO:0000313" key="1">
    <source>
        <dbReference type="EMBL" id="KAG7051525.1"/>
    </source>
</evidence>